<keyword evidence="2" id="KW-1185">Reference proteome</keyword>
<dbReference type="EMBL" id="OU015567">
    <property type="protein sequence ID" value="CAG5110965.1"/>
    <property type="molecule type" value="Genomic_DNA"/>
</dbReference>
<gene>
    <name evidence="1" type="ORF">OKIOD_LOCUS14076</name>
</gene>
<evidence type="ECO:0000313" key="1">
    <source>
        <dbReference type="EMBL" id="CAG5110965.1"/>
    </source>
</evidence>
<accession>A0ABN7T6I8</accession>
<organism evidence="1 2">
    <name type="scientific">Oikopleura dioica</name>
    <name type="common">Tunicate</name>
    <dbReference type="NCBI Taxonomy" id="34765"/>
    <lineage>
        <taxon>Eukaryota</taxon>
        <taxon>Metazoa</taxon>
        <taxon>Chordata</taxon>
        <taxon>Tunicata</taxon>
        <taxon>Appendicularia</taxon>
        <taxon>Copelata</taxon>
        <taxon>Oikopleuridae</taxon>
        <taxon>Oikopleura</taxon>
    </lineage>
</organism>
<name>A0ABN7T6I8_OIKDI</name>
<dbReference type="Proteomes" id="UP001158576">
    <property type="component" value="Chromosome 2"/>
</dbReference>
<proteinExistence type="predicted"/>
<protein>
    <submittedName>
        <fullName evidence="1">Oidioi.mRNA.OKI2018_I69.chr2.g5311.t1.cds</fullName>
    </submittedName>
</protein>
<evidence type="ECO:0000313" key="2">
    <source>
        <dbReference type="Proteomes" id="UP001158576"/>
    </source>
</evidence>
<sequence length="230" mass="26473">MFSKDEKKLLGGLTFGYFLLFQIALRTGDIQSELEEVTKDGKMKELHSGLMDFHKMFMKKKAQVQQLQSVLKKEVKEQEFFEDQIQAGRDQLKTYSELCEGRKIIEPFEKNLEKEFVAGDKHTYDYLNGNLTIHLENLAVQEEYVERHEKAVQTIKNVGIAKMNAKNSVFTSKSAMLIKEVSEFLEPAKLTMIKSDILANANFLNDLEEKIELVEDKFNGIDSADFDETV</sequence>
<reference evidence="1 2" key="1">
    <citation type="submission" date="2021-04" db="EMBL/GenBank/DDBJ databases">
        <authorList>
            <person name="Bliznina A."/>
        </authorList>
    </citation>
    <scope>NUCLEOTIDE SEQUENCE [LARGE SCALE GENOMIC DNA]</scope>
</reference>